<reference evidence="2 3" key="1">
    <citation type="submission" date="2023-08" db="EMBL/GenBank/DDBJ databases">
        <authorList>
            <person name="Roldan D.M."/>
            <person name="Menes R.J."/>
        </authorList>
    </citation>
    <scope>NUCLEOTIDE SEQUENCE [LARGE SCALE GENOMIC DNA]</scope>
    <source>
        <strain evidence="2 3">CCM 2812</strain>
    </source>
</reference>
<proteinExistence type="predicted"/>
<comment type="caution">
    <text evidence="2">The sequence shown here is derived from an EMBL/GenBank/DDBJ whole genome shotgun (WGS) entry which is preliminary data.</text>
</comment>
<protein>
    <submittedName>
        <fullName evidence="2">Uncharacterized protein</fullName>
    </submittedName>
</protein>
<gene>
    <name evidence="2" type="ORF">Q8X39_10555</name>
</gene>
<dbReference type="RefSeq" id="WP_305749634.1">
    <property type="nucleotide sequence ID" value="NZ_JAUZEE010000005.1"/>
</dbReference>
<evidence type="ECO:0000313" key="2">
    <source>
        <dbReference type="EMBL" id="MDP4301076.1"/>
    </source>
</evidence>
<dbReference type="EMBL" id="JAUZEE010000005">
    <property type="protein sequence ID" value="MDP4301076.1"/>
    <property type="molecule type" value="Genomic_DNA"/>
</dbReference>
<organism evidence="2 3">
    <name type="scientific">Leptothrix discophora</name>
    <dbReference type="NCBI Taxonomy" id="89"/>
    <lineage>
        <taxon>Bacteria</taxon>
        <taxon>Pseudomonadati</taxon>
        <taxon>Pseudomonadota</taxon>
        <taxon>Betaproteobacteria</taxon>
        <taxon>Burkholderiales</taxon>
        <taxon>Sphaerotilaceae</taxon>
        <taxon>Leptothrix</taxon>
    </lineage>
</organism>
<name>A0ABT9G3U5_LEPDI</name>
<evidence type="ECO:0000313" key="3">
    <source>
        <dbReference type="Proteomes" id="UP001235760"/>
    </source>
</evidence>
<sequence>MSNCCGAKRAHLVAAGQPGMPNPAASSMPGRDTRDTRDTRLRLLRPLDLTLRGSATGRDYHFTPALPSVMVASADVDGLLSYGGLARVP</sequence>
<evidence type="ECO:0000256" key="1">
    <source>
        <dbReference type="SAM" id="MobiDB-lite"/>
    </source>
</evidence>
<dbReference type="Proteomes" id="UP001235760">
    <property type="component" value="Unassembled WGS sequence"/>
</dbReference>
<feature type="region of interest" description="Disordered" evidence="1">
    <location>
        <begin position="14"/>
        <end position="37"/>
    </location>
</feature>
<accession>A0ABT9G3U5</accession>
<keyword evidence="3" id="KW-1185">Reference proteome</keyword>